<accession>A0A8H3WC52</accession>
<name>A0A8H3WC52_9PEZI</name>
<feature type="compositionally biased region" description="Basic residues" evidence="1">
    <location>
        <begin position="1"/>
        <end position="11"/>
    </location>
</feature>
<feature type="compositionally biased region" description="Basic and acidic residues" evidence="1">
    <location>
        <begin position="219"/>
        <end position="233"/>
    </location>
</feature>
<feature type="domain" description="Heterokaryon incompatibility" evidence="2">
    <location>
        <begin position="537"/>
        <end position="692"/>
    </location>
</feature>
<reference evidence="3 4" key="1">
    <citation type="submission" date="2019-12" db="EMBL/GenBank/DDBJ databases">
        <title>A genome sequence resource for the geographically widespread anthracnose pathogen Colletotrichum asianum.</title>
        <authorList>
            <person name="Meng Y."/>
        </authorList>
    </citation>
    <scope>NUCLEOTIDE SEQUENCE [LARGE SCALE GENOMIC DNA]</scope>
    <source>
        <strain evidence="3 4">ICMP 18580</strain>
    </source>
</reference>
<feature type="compositionally biased region" description="Polar residues" evidence="1">
    <location>
        <begin position="285"/>
        <end position="297"/>
    </location>
</feature>
<comment type="caution">
    <text evidence="3">The sequence shown here is derived from an EMBL/GenBank/DDBJ whole genome shotgun (WGS) entry which is preliminary data.</text>
</comment>
<dbReference type="EMBL" id="WOWK01000052">
    <property type="protein sequence ID" value="KAF0323480.1"/>
    <property type="molecule type" value="Genomic_DNA"/>
</dbReference>
<evidence type="ECO:0000313" key="3">
    <source>
        <dbReference type="EMBL" id="KAF0323480.1"/>
    </source>
</evidence>
<evidence type="ECO:0000259" key="2">
    <source>
        <dbReference type="Pfam" id="PF06985"/>
    </source>
</evidence>
<dbReference type="PANTHER" id="PTHR33112">
    <property type="entry name" value="DOMAIN PROTEIN, PUTATIVE-RELATED"/>
    <property type="match status" value="1"/>
</dbReference>
<feature type="compositionally biased region" description="Basic and acidic residues" evidence="1">
    <location>
        <begin position="152"/>
        <end position="167"/>
    </location>
</feature>
<protein>
    <submittedName>
        <fullName evidence="3">Het domain protein pin-c1</fullName>
    </submittedName>
</protein>
<evidence type="ECO:0000256" key="1">
    <source>
        <dbReference type="SAM" id="MobiDB-lite"/>
    </source>
</evidence>
<gene>
    <name evidence="3" type="ORF">GQ607_009377</name>
</gene>
<proteinExistence type="predicted"/>
<evidence type="ECO:0000313" key="4">
    <source>
        <dbReference type="Proteomes" id="UP000434172"/>
    </source>
</evidence>
<dbReference type="InterPro" id="IPR010730">
    <property type="entry name" value="HET"/>
</dbReference>
<feature type="region of interest" description="Disordered" evidence="1">
    <location>
        <begin position="152"/>
        <end position="246"/>
    </location>
</feature>
<dbReference type="AlphaFoldDB" id="A0A8H3WC52"/>
<dbReference type="Proteomes" id="UP000434172">
    <property type="component" value="Unassembled WGS sequence"/>
</dbReference>
<keyword evidence="4" id="KW-1185">Reference proteome</keyword>
<dbReference type="PANTHER" id="PTHR33112:SF10">
    <property type="entry name" value="TOL"/>
    <property type="match status" value="1"/>
</dbReference>
<dbReference type="OrthoDB" id="5397183at2759"/>
<feature type="compositionally biased region" description="Acidic residues" evidence="1">
    <location>
        <begin position="180"/>
        <end position="196"/>
    </location>
</feature>
<dbReference type="Pfam" id="PF06985">
    <property type="entry name" value="HET"/>
    <property type="match status" value="1"/>
</dbReference>
<feature type="region of interest" description="Disordered" evidence="1">
    <location>
        <begin position="1"/>
        <end position="41"/>
    </location>
</feature>
<organism evidence="3 4">
    <name type="scientific">Colletotrichum asianum</name>
    <dbReference type="NCBI Taxonomy" id="702518"/>
    <lineage>
        <taxon>Eukaryota</taxon>
        <taxon>Fungi</taxon>
        <taxon>Dikarya</taxon>
        <taxon>Ascomycota</taxon>
        <taxon>Pezizomycotina</taxon>
        <taxon>Sordariomycetes</taxon>
        <taxon>Hypocreomycetidae</taxon>
        <taxon>Glomerellales</taxon>
        <taxon>Glomerellaceae</taxon>
        <taxon>Colletotrichum</taxon>
        <taxon>Colletotrichum gloeosporioides species complex</taxon>
    </lineage>
</organism>
<feature type="region of interest" description="Disordered" evidence="1">
    <location>
        <begin position="276"/>
        <end position="306"/>
    </location>
</feature>
<sequence length="997" mass="112020">MAGQRGSRRSGGHLNLNITKQGFTPINGPKRPLTPTSAATNAIPAKRVAVSSAAAAPELNEDNHHASAVLASSSTMDGIPAATAHTYQPSDLFQTQTPLSPYEIPETPPASLIPNVQPTELPSDDSWMDEFVDLDGGVKGLDDTVKVFDGHHDSESQELSSQHKEQASSELAPTPTEDVPPLEDDYGLDDSDDEDMIQLVEASGDTPSRLPPSSVTQRTDNDSRSTRSYDSRLQHSTPAESQHADLKNTFEEPDLLDEDVDWDLVTACATKATMTPAEAKHTGVVSPNPSASSSMTPITRPPFPKKTRDRSVVVGLSTTIILRTCFRIGELLNAHTKCARDKQDVVMELFARIRNSSRESTSKTQHFELKDLFTDRKPCLYGAFKDWKSGGLVDSQTQALVGRDWKDKLCRCICKLVEDKKSPIGRSAQILSISETTWDDVHFALRIVARDPGSDDGFSPETQQADLEALIRERIELWIEDCIHRRGRHADCKPVSVEGQESFHLPTRLIAVGDGKDHPARLVESKDLLSLKPKPEYLALSYCWGRSNEPAKTTRANFQARKQRLEEHDFPKTIRDAINLTRRMRIGYLWVDAMCIIQPSSQDPYLGDWEEEASMMASYYANARCLISALAASNSSQGIFAERPAQRYPQTNAPISFDEARNETLYLPVDELVFHKQFSTQPLLTRGWCFQERLLSPRALHWAANCLYWQCQSLTQASEQDPEDRQPRFMPVFTRDEPQIFQRDAEFALTSSWLRAVVEYMRTNFTYLTDRLIAIESLGTRLAEIHGVEYFAGVFGSELTRGLLWRLLDDSESCEKLSYFPSWSWASSLSAISYPVEFEYAHNTKLKVLLRVGGRGEVFPPGGSAVDFGTPEKRSLRLEAPLLNISPTNVRAELRRSRRLRSFYFRDESWRAEVEMIFDAPRLVPGDFGHAKVLMLSVLDYQTEVEMAGLVVRPQDIYYERVGFVSFKTPLEPHERSTKLADLIARLEENRSNVILI</sequence>